<proteinExistence type="predicted"/>
<feature type="compositionally biased region" description="Low complexity" evidence="1">
    <location>
        <begin position="89"/>
        <end position="100"/>
    </location>
</feature>
<evidence type="ECO:0000256" key="1">
    <source>
        <dbReference type="SAM" id="MobiDB-lite"/>
    </source>
</evidence>
<feature type="non-terminal residue" evidence="2">
    <location>
        <position position="1"/>
    </location>
</feature>
<dbReference type="Proteomes" id="UP000297245">
    <property type="component" value="Unassembled WGS sequence"/>
</dbReference>
<protein>
    <submittedName>
        <fullName evidence="2">Uncharacterized protein</fullName>
    </submittedName>
</protein>
<evidence type="ECO:0000313" key="3">
    <source>
        <dbReference type="Proteomes" id="UP000297245"/>
    </source>
</evidence>
<dbReference type="OrthoDB" id="2534923at2759"/>
<evidence type="ECO:0000313" key="2">
    <source>
        <dbReference type="EMBL" id="THU82143.1"/>
    </source>
</evidence>
<sequence length="124" mass="13618">SPNYTHWTRPENYEEEDQVSSDGEDAVVLTLGIAWPNHPHDDPEETRIASQDLLLAKNLRLRAEGLEKAVTSMLVQPPPVHPIHGEDLTSPPTSPMISPTGRPTPHQHTLPNGVRLCLALGTVI</sequence>
<name>A0A4S8L1K9_DENBC</name>
<gene>
    <name evidence="2" type="ORF">K435DRAFT_602492</name>
</gene>
<accession>A0A4S8L1K9</accession>
<feature type="non-terminal residue" evidence="2">
    <location>
        <position position="124"/>
    </location>
</feature>
<feature type="compositionally biased region" description="Acidic residues" evidence="1">
    <location>
        <begin position="13"/>
        <end position="23"/>
    </location>
</feature>
<feature type="region of interest" description="Disordered" evidence="1">
    <location>
        <begin position="1"/>
        <end position="23"/>
    </location>
</feature>
<dbReference type="EMBL" id="ML179754">
    <property type="protein sequence ID" value="THU82143.1"/>
    <property type="molecule type" value="Genomic_DNA"/>
</dbReference>
<dbReference type="AlphaFoldDB" id="A0A4S8L1K9"/>
<reference evidence="2 3" key="1">
    <citation type="journal article" date="2019" name="Nat. Ecol. Evol.">
        <title>Megaphylogeny resolves global patterns of mushroom evolution.</title>
        <authorList>
            <person name="Varga T."/>
            <person name="Krizsan K."/>
            <person name="Foldi C."/>
            <person name="Dima B."/>
            <person name="Sanchez-Garcia M."/>
            <person name="Sanchez-Ramirez S."/>
            <person name="Szollosi G.J."/>
            <person name="Szarkandi J.G."/>
            <person name="Papp V."/>
            <person name="Albert L."/>
            <person name="Andreopoulos W."/>
            <person name="Angelini C."/>
            <person name="Antonin V."/>
            <person name="Barry K.W."/>
            <person name="Bougher N.L."/>
            <person name="Buchanan P."/>
            <person name="Buyck B."/>
            <person name="Bense V."/>
            <person name="Catcheside P."/>
            <person name="Chovatia M."/>
            <person name="Cooper J."/>
            <person name="Damon W."/>
            <person name="Desjardin D."/>
            <person name="Finy P."/>
            <person name="Geml J."/>
            <person name="Haridas S."/>
            <person name="Hughes K."/>
            <person name="Justo A."/>
            <person name="Karasinski D."/>
            <person name="Kautmanova I."/>
            <person name="Kiss B."/>
            <person name="Kocsube S."/>
            <person name="Kotiranta H."/>
            <person name="LaButti K.M."/>
            <person name="Lechner B.E."/>
            <person name="Liimatainen K."/>
            <person name="Lipzen A."/>
            <person name="Lukacs Z."/>
            <person name="Mihaltcheva S."/>
            <person name="Morgado L.N."/>
            <person name="Niskanen T."/>
            <person name="Noordeloos M.E."/>
            <person name="Ohm R.A."/>
            <person name="Ortiz-Santana B."/>
            <person name="Ovrebo C."/>
            <person name="Racz N."/>
            <person name="Riley R."/>
            <person name="Savchenko A."/>
            <person name="Shiryaev A."/>
            <person name="Soop K."/>
            <person name="Spirin V."/>
            <person name="Szebenyi C."/>
            <person name="Tomsovsky M."/>
            <person name="Tulloss R.E."/>
            <person name="Uehling J."/>
            <person name="Grigoriev I.V."/>
            <person name="Vagvolgyi C."/>
            <person name="Papp T."/>
            <person name="Martin F.M."/>
            <person name="Miettinen O."/>
            <person name="Hibbett D.S."/>
            <person name="Nagy L.G."/>
        </authorList>
    </citation>
    <scope>NUCLEOTIDE SEQUENCE [LARGE SCALE GENOMIC DNA]</scope>
    <source>
        <strain evidence="2 3">CBS 962.96</strain>
    </source>
</reference>
<keyword evidence="3" id="KW-1185">Reference proteome</keyword>
<organism evidence="2 3">
    <name type="scientific">Dendrothele bispora (strain CBS 962.96)</name>
    <dbReference type="NCBI Taxonomy" id="1314807"/>
    <lineage>
        <taxon>Eukaryota</taxon>
        <taxon>Fungi</taxon>
        <taxon>Dikarya</taxon>
        <taxon>Basidiomycota</taxon>
        <taxon>Agaricomycotina</taxon>
        <taxon>Agaricomycetes</taxon>
        <taxon>Agaricomycetidae</taxon>
        <taxon>Agaricales</taxon>
        <taxon>Agaricales incertae sedis</taxon>
        <taxon>Dendrothele</taxon>
    </lineage>
</organism>
<feature type="region of interest" description="Disordered" evidence="1">
    <location>
        <begin position="77"/>
        <end position="110"/>
    </location>
</feature>